<dbReference type="CDD" id="cd06171">
    <property type="entry name" value="Sigma70_r4"/>
    <property type="match status" value="1"/>
</dbReference>
<dbReference type="InterPro" id="IPR036388">
    <property type="entry name" value="WH-like_DNA-bd_sf"/>
</dbReference>
<dbReference type="PANTHER" id="PTHR30603">
    <property type="entry name" value="RNA POLYMERASE SIGMA FACTOR RPO"/>
    <property type="match status" value="1"/>
</dbReference>
<protein>
    <recommendedName>
        <fullName evidence="5">RNA polymerase sigma factor</fullName>
    </recommendedName>
</protein>
<evidence type="ECO:0000259" key="7">
    <source>
        <dbReference type="PROSITE" id="PS00716"/>
    </source>
</evidence>
<dbReference type="InterPro" id="IPR009042">
    <property type="entry name" value="RNA_pol_sigma70_r1_2"/>
</dbReference>
<dbReference type="InterPro" id="IPR013325">
    <property type="entry name" value="RNA_pol_sigma_r2"/>
</dbReference>
<name>A0A4R8H3H4_9FIRM</name>
<dbReference type="PIRSF" id="PIRSF000770">
    <property type="entry name" value="RNA_pol_sigma-SigE/K"/>
    <property type="match status" value="1"/>
</dbReference>
<gene>
    <name evidence="8" type="ORF">C7959_103163</name>
</gene>
<keyword evidence="1 5" id="KW-0805">Transcription regulation</keyword>
<comment type="caution">
    <text evidence="8">The sequence shown here is derived from an EMBL/GenBank/DDBJ whole genome shotgun (WGS) entry which is preliminary data.</text>
</comment>
<evidence type="ECO:0000256" key="1">
    <source>
        <dbReference type="ARBA" id="ARBA00023015"/>
    </source>
</evidence>
<dbReference type="STRING" id="926561.GCA_000379025_01830"/>
<evidence type="ECO:0000256" key="3">
    <source>
        <dbReference type="ARBA" id="ARBA00023125"/>
    </source>
</evidence>
<proteinExistence type="inferred from homology"/>
<dbReference type="InterPro" id="IPR014284">
    <property type="entry name" value="RNA_pol_sigma-70_dom"/>
</dbReference>
<dbReference type="Pfam" id="PF04539">
    <property type="entry name" value="Sigma70_r3"/>
    <property type="match status" value="1"/>
</dbReference>
<dbReference type="GO" id="GO:0006352">
    <property type="term" value="P:DNA-templated transcription initiation"/>
    <property type="evidence" value="ECO:0007669"/>
    <property type="project" value="InterPro"/>
</dbReference>
<sequence length="276" mass="32397">MESPVNDGIKLYLKQSAHELLSAEEEREIAKRISEGDNEAKQILIEANLRLVISIAKKYLGQGLDFLDLIQEGNLGLMQAIKKFDYQKGYRFSTYATWWIRQRINRALADKSRTIRIPAHVWEMMNKYLKVLNMLTRELGRDPSIEELCEELDISEEKIRLIKDLIQEPASLDSPVGEEDDFYLGDVIEDQTMPTPDQITHDMLLKEELDETLDTIPLREKRILELRFGLLDGRRRTLNEIGQDYNLSRERIRQIEKKALQRMRHPTRSKKLKDFL</sequence>
<dbReference type="EMBL" id="SOEG01000003">
    <property type="protein sequence ID" value="TDX53310.1"/>
    <property type="molecule type" value="Genomic_DNA"/>
</dbReference>
<dbReference type="InterPro" id="IPR050239">
    <property type="entry name" value="Sigma-70_RNA_pol_init_factors"/>
</dbReference>
<dbReference type="PROSITE" id="PS00715">
    <property type="entry name" value="SIGMA70_1"/>
    <property type="match status" value="1"/>
</dbReference>
<dbReference type="InterPro" id="IPR007630">
    <property type="entry name" value="RNA_pol_sigma70_r4"/>
</dbReference>
<dbReference type="GO" id="GO:0016987">
    <property type="term" value="F:sigma factor activity"/>
    <property type="evidence" value="ECO:0007669"/>
    <property type="project" value="UniProtKB-KW"/>
</dbReference>
<organism evidence="8 9">
    <name type="scientific">Orenia marismortui</name>
    <dbReference type="NCBI Taxonomy" id="46469"/>
    <lineage>
        <taxon>Bacteria</taxon>
        <taxon>Bacillati</taxon>
        <taxon>Bacillota</taxon>
        <taxon>Clostridia</taxon>
        <taxon>Halanaerobiales</taxon>
        <taxon>Halobacteroidaceae</taxon>
        <taxon>Orenia</taxon>
    </lineage>
</organism>
<evidence type="ECO:0000256" key="5">
    <source>
        <dbReference type="RuleBase" id="RU362124"/>
    </source>
</evidence>
<comment type="function">
    <text evidence="5">Sigma factors are initiation factors that promote the attachment of RNA polymerase to specific initiation sites and are then released.</text>
</comment>
<dbReference type="InterPro" id="IPR007627">
    <property type="entry name" value="RNA_pol_sigma70_r2"/>
</dbReference>
<dbReference type="RefSeq" id="WP_134115011.1">
    <property type="nucleotide sequence ID" value="NZ_SOEG01000003.1"/>
</dbReference>
<comment type="similarity">
    <text evidence="5">Belongs to the sigma-70 factor family.</text>
</comment>
<evidence type="ECO:0000256" key="4">
    <source>
        <dbReference type="ARBA" id="ARBA00023163"/>
    </source>
</evidence>
<dbReference type="Gene3D" id="1.10.601.10">
    <property type="entry name" value="RNA Polymerase Primary Sigma Factor"/>
    <property type="match status" value="1"/>
</dbReference>
<dbReference type="AlphaFoldDB" id="A0A4R8H3H4"/>
<evidence type="ECO:0000313" key="8">
    <source>
        <dbReference type="EMBL" id="TDX53310.1"/>
    </source>
</evidence>
<dbReference type="InterPro" id="IPR013324">
    <property type="entry name" value="RNA_pol_sigma_r3/r4-like"/>
</dbReference>
<reference evidence="8 9" key="1">
    <citation type="submission" date="2019-03" db="EMBL/GenBank/DDBJ databases">
        <title>Subsurface microbial communities from deep shales in Ohio and West Virginia, USA.</title>
        <authorList>
            <person name="Wrighton K."/>
        </authorList>
    </citation>
    <scope>NUCLEOTIDE SEQUENCE [LARGE SCALE GENOMIC DNA]</scope>
    <source>
        <strain evidence="8 9">MSL 6dP</strain>
    </source>
</reference>
<evidence type="ECO:0000256" key="2">
    <source>
        <dbReference type="ARBA" id="ARBA00023082"/>
    </source>
</evidence>
<dbReference type="SUPFAM" id="SSF88659">
    <property type="entry name" value="Sigma3 and sigma4 domains of RNA polymerase sigma factors"/>
    <property type="match status" value="2"/>
</dbReference>
<dbReference type="PRINTS" id="PR00046">
    <property type="entry name" value="SIGMA70FCT"/>
</dbReference>
<dbReference type="Gene3D" id="1.10.10.10">
    <property type="entry name" value="Winged helix-like DNA-binding domain superfamily/Winged helix DNA-binding domain"/>
    <property type="match status" value="2"/>
</dbReference>
<dbReference type="GO" id="GO:0003677">
    <property type="term" value="F:DNA binding"/>
    <property type="evidence" value="ECO:0007669"/>
    <property type="project" value="UniProtKB-KW"/>
</dbReference>
<dbReference type="InterPro" id="IPR000943">
    <property type="entry name" value="RNA_pol_sigma70"/>
</dbReference>
<dbReference type="NCBIfam" id="TIGR02937">
    <property type="entry name" value="sigma70-ECF"/>
    <property type="match status" value="1"/>
</dbReference>
<dbReference type="Pfam" id="PF04545">
    <property type="entry name" value="Sigma70_r4"/>
    <property type="match status" value="1"/>
</dbReference>
<dbReference type="PANTHER" id="PTHR30603:SF17">
    <property type="entry name" value="RNA POLYMERASE SIGMA-G FACTOR"/>
    <property type="match status" value="1"/>
</dbReference>
<dbReference type="InterPro" id="IPR007624">
    <property type="entry name" value="RNA_pol_sigma70_r3"/>
</dbReference>
<feature type="domain" description="RNA polymerase sigma-70" evidence="6">
    <location>
        <begin position="68"/>
        <end position="81"/>
    </location>
</feature>
<evidence type="ECO:0000259" key="6">
    <source>
        <dbReference type="PROSITE" id="PS00715"/>
    </source>
</evidence>
<keyword evidence="4 5" id="KW-0804">Transcription</keyword>
<dbReference type="Proteomes" id="UP000295832">
    <property type="component" value="Unassembled WGS sequence"/>
</dbReference>
<accession>A0A4R8H3H4</accession>
<keyword evidence="9" id="KW-1185">Reference proteome</keyword>
<dbReference type="FunFam" id="1.10.601.10:FF:000001">
    <property type="entry name" value="RNA polymerase sigma factor SigA"/>
    <property type="match status" value="1"/>
</dbReference>
<dbReference type="Pfam" id="PF04542">
    <property type="entry name" value="Sigma70_r2"/>
    <property type="match status" value="1"/>
</dbReference>
<dbReference type="SUPFAM" id="SSF88946">
    <property type="entry name" value="Sigma2 domain of RNA polymerase sigma factors"/>
    <property type="match status" value="1"/>
</dbReference>
<keyword evidence="2 5" id="KW-0731">Sigma factor</keyword>
<dbReference type="PROSITE" id="PS00716">
    <property type="entry name" value="SIGMA70_2"/>
    <property type="match status" value="1"/>
</dbReference>
<evidence type="ECO:0000313" key="9">
    <source>
        <dbReference type="Proteomes" id="UP000295832"/>
    </source>
</evidence>
<dbReference type="Pfam" id="PF00140">
    <property type="entry name" value="Sigma70_r1_2"/>
    <property type="match status" value="1"/>
</dbReference>
<feature type="domain" description="RNA polymerase sigma-70" evidence="7">
    <location>
        <begin position="237"/>
        <end position="263"/>
    </location>
</feature>
<keyword evidence="3 5" id="KW-0238">DNA-binding</keyword>